<dbReference type="PANTHER" id="PTHR11727:SF7">
    <property type="entry name" value="DIMETHYLADENOSINE TRANSFERASE-RELATED"/>
    <property type="match status" value="1"/>
</dbReference>
<organism evidence="9 10">
    <name type="scientific">Candidatus Liptonbacteria bacterium RIFCSPLOWO2_01_FULL_56_20</name>
    <dbReference type="NCBI Taxonomy" id="1798652"/>
    <lineage>
        <taxon>Bacteria</taxon>
        <taxon>Candidatus Liptoniibacteriota</taxon>
    </lineage>
</organism>
<dbReference type="EMBL" id="MHLC01000029">
    <property type="protein sequence ID" value="OGZ00673.1"/>
    <property type="molecule type" value="Genomic_DNA"/>
</dbReference>
<keyword evidence="3 7" id="KW-0489">Methyltransferase</keyword>
<keyword evidence="2" id="KW-0698">rRNA processing</keyword>
<name>A0A1G2CH01_9BACT</name>
<dbReference type="PANTHER" id="PTHR11727">
    <property type="entry name" value="DIMETHYLADENOSINE TRANSFERASE"/>
    <property type="match status" value="1"/>
</dbReference>
<dbReference type="GO" id="GO:0000179">
    <property type="term" value="F:rRNA (adenine-N6,N6-)-dimethyltransferase activity"/>
    <property type="evidence" value="ECO:0007669"/>
    <property type="project" value="UniProtKB-UniRule"/>
</dbReference>
<feature type="binding site" evidence="7">
    <location>
        <position position="88"/>
    </location>
    <ligand>
        <name>S-adenosyl-L-methionine</name>
        <dbReference type="ChEBI" id="CHEBI:59789"/>
    </ligand>
</feature>
<dbReference type="InterPro" id="IPR020596">
    <property type="entry name" value="rRNA_Ade_Mease_Trfase_CS"/>
</dbReference>
<feature type="binding site" evidence="7">
    <location>
        <position position="135"/>
    </location>
    <ligand>
        <name>S-adenosyl-L-methionine</name>
        <dbReference type="ChEBI" id="CHEBI:59789"/>
    </ligand>
</feature>
<dbReference type="Proteomes" id="UP000178495">
    <property type="component" value="Unassembled WGS sequence"/>
</dbReference>
<protein>
    <submittedName>
        <fullName evidence="9">Ribosomal RNA small subunit methyltransferase A</fullName>
    </submittedName>
</protein>
<evidence type="ECO:0000256" key="3">
    <source>
        <dbReference type="ARBA" id="ARBA00022603"/>
    </source>
</evidence>
<dbReference type="Pfam" id="PF00398">
    <property type="entry name" value="RrnaAD"/>
    <property type="match status" value="1"/>
</dbReference>
<dbReference type="InterPro" id="IPR023165">
    <property type="entry name" value="rRNA_Ade_diMease-like_C"/>
</dbReference>
<evidence type="ECO:0000313" key="9">
    <source>
        <dbReference type="EMBL" id="OGZ00673.1"/>
    </source>
</evidence>
<dbReference type="PROSITE" id="PS51689">
    <property type="entry name" value="SAM_RNA_A_N6_MT"/>
    <property type="match status" value="1"/>
</dbReference>
<keyword evidence="1" id="KW-0963">Cytoplasm</keyword>
<comment type="caution">
    <text evidence="9">The sequence shown here is derived from an EMBL/GenBank/DDBJ whole genome shotgun (WGS) entry which is preliminary data.</text>
</comment>
<dbReference type="STRING" id="1798652.A3A43_02070"/>
<accession>A0A1G2CH01</accession>
<dbReference type="InterPro" id="IPR011530">
    <property type="entry name" value="rRNA_adenine_dimethylase"/>
</dbReference>
<dbReference type="PROSITE" id="PS01131">
    <property type="entry name" value="RRNA_A_DIMETH"/>
    <property type="match status" value="1"/>
</dbReference>
<dbReference type="GO" id="GO:0003723">
    <property type="term" value="F:RNA binding"/>
    <property type="evidence" value="ECO:0007669"/>
    <property type="project" value="UniProtKB-UniRule"/>
</dbReference>
<evidence type="ECO:0000256" key="1">
    <source>
        <dbReference type="ARBA" id="ARBA00022490"/>
    </source>
</evidence>
<feature type="domain" description="Ribosomal RNA adenine methylase transferase N-terminal" evidence="8">
    <location>
        <begin position="45"/>
        <end position="218"/>
    </location>
</feature>
<evidence type="ECO:0000256" key="6">
    <source>
        <dbReference type="ARBA" id="ARBA00022884"/>
    </source>
</evidence>
<comment type="similarity">
    <text evidence="7">Belongs to the class I-like SAM-binding methyltransferase superfamily. rRNA adenine N(6)-methyltransferase family.</text>
</comment>
<gene>
    <name evidence="9" type="ORF">A3A43_02070</name>
</gene>
<evidence type="ECO:0000256" key="4">
    <source>
        <dbReference type="ARBA" id="ARBA00022679"/>
    </source>
</evidence>
<evidence type="ECO:0000313" key="10">
    <source>
        <dbReference type="Proteomes" id="UP000178495"/>
    </source>
</evidence>
<dbReference type="GO" id="GO:0005829">
    <property type="term" value="C:cytosol"/>
    <property type="evidence" value="ECO:0007669"/>
    <property type="project" value="TreeGrafter"/>
</dbReference>
<feature type="binding site" evidence="7">
    <location>
        <position position="113"/>
    </location>
    <ligand>
        <name>S-adenosyl-L-methionine</name>
        <dbReference type="ChEBI" id="CHEBI:59789"/>
    </ligand>
</feature>
<dbReference type="SMART" id="SM00650">
    <property type="entry name" value="rADc"/>
    <property type="match status" value="1"/>
</dbReference>
<feature type="binding site" evidence="7">
    <location>
        <position position="65"/>
    </location>
    <ligand>
        <name>S-adenosyl-L-methionine</name>
        <dbReference type="ChEBI" id="CHEBI:59789"/>
    </ligand>
</feature>
<evidence type="ECO:0000256" key="5">
    <source>
        <dbReference type="ARBA" id="ARBA00022691"/>
    </source>
</evidence>
<evidence type="ECO:0000256" key="2">
    <source>
        <dbReference type="ARBA" id="ARBA00022552"/>
    </source>
</evidence>
<evidence type="ECO:0000256" key="7">
    <source>
        <dbReference type="PROSITE-ProRule" id="PRU01026"/>
    </source>
</evidence>
<proteinExistence type="inferred from homology"/>
<dbReference type="Gene3D" id="3.40.50.150">
    <property type="entry name" value="Vaccinia Virus protein VP39"/>
    <property type="match status" value="1"/>
</dbReference>
<dbReference type="Gene3D" id="1.10.8.100">
    <property type="entry name" value="Ribosomal RNA adenine dimethylase-like, domain 2"/>
    <property type="match status" value="1"/>
</dbReference>
<dbReference type="InterPro" id="IPR020598">
    <property type="entry name" value="rRNA_Ade_methylase_Trfase_N"/>
</dbReference>
<reference evidence="9 10" key="1">
    <citation type="journal article" date="2016" name="Nat. Commun.">
        <title>Thousands of microbial genomes shed light on interconnected biogeochemical processes in an aquifer system.</title>
        <authorList>
            <person name="Anantharaman K."/>
            <person name="Brown C.T."/>
            <person name="Hug L.A."/>
            <person name="Sharon I."/>
            <person name="Castelle C.J."/>
            <person name="Probst A.J."/>
            <person name="Thomas B.C."/>
            <person name="Singh A."/>
            <person name="Wilkins M.J."/>
            <person name="Karaoz U."/>
            <person name="Brodie E.L."/>
            <person name="Williams K.H."/>
            <person name="Hubbard S.S."/>
            <person name="Banfield J.F."/>
        </authorList>
    </citation>
    <scope>NUCLEOTIDE SEQUENCE [LARGE SCALE GENOMIC DNA]</scope>
</reference>
<dbReference type="SUPFAM" id="SSF53335">
    <property type="entry name" value="S-adenosyl-L-methionine-dependent methyltransferases"/>
    <property type="match status" value="1"/>
</dbReference>
<keyword evidence="4 7" id="KW-0808">Transferase</keyword>
<keyword evidence="6 7" id="KW-0694">RNA-binding</keyword>
<feature type="binding site" evidence="7">
    <location>
        <position position="38"/>
    </location>
    <ligand>
        <name>S-adenosyl-L-methionine</name>
        <dbReference type="ChEBI" id="CHEBI:59789"/>
    </ligand>
</feature>
<feature type="binding site" evidence="7">
    <location>
        <position position="40"/>
    </location>
    <ligand>
        <name>S-adenosyl-L-methionine</name>
        <dbReference type="ChEBI" id="CHEBI:59789"/>
    </ligand>
</feature>
<keyword evidence="5 7" id="KW-0949">S-adenosyl-L-methionine</keyword>
<dbReference type="InterPro" id="IPR029063">
    <property type="entry name" value="SAM-dependent_MTases_sf"/>
</dbReference>
<sequence length="297" mass="32736">MNAALRNTNARDRRGNDARSVFGDQYKYHAHMKRLGQHFLINRRMLRDVVVALAPEQGDAIIEIGAGHGELTDELKNESEKTTIVAIEKDAHLAALLEKKFGNSATITVVVGDALLELAPITQRIAPQPYVLTGNIPYYLTGRLLRLAGELAHMPRRAVFTIQKEVALRIAATPPRMNKLAASVQFWADPKVVRVVPRQDFRPMPQVDGAIIVLEPRPGALEDPMLRAPYYAAVRALFAQPRKTILNNLRNSSGFSAGGSDAFAARLRAIGVDPQDRPQDLSTHAIAKLARMFAPSE</sequence>
<evidence type="ECO:0000259" key="8">
    <source>
        <dbReference type="SMART" id="SM00650"/>
    </source>
</evidence>
<dbReference type="InterPro" id="IPR001737">
    <property type="entry name" value="KsgA/Erm"/>
</dbReference>
<dbReference type="NCBIfam" id="TIGR00755">
    <property type="entry name" value="ksgA"/>
    <property type="match status" value="1"/>
</dbReference>
<dbReference type="AlphaFoldDB" id="A0A1G2CH01"/>